<protein>
    <submittedName>
        <fullName evidence="8">Lauroyl acyltransferase</fullName>
    </submittedName>
</protein>
<evidence type="ECO:0000256" key="7">
    <source>
        <dbReference type="SAM" id="Phobius"/>
    </source>
</evidence>
<evidence type="ECO:0000256" key="3">
    <source>
        <dbReference type="ARBA" id="ARBA00022519"/>
    </source>
</evidence>
<proteinExistence type="predicted"/>
<dbReference type="GO" id="GO:0016746">
    <property type="term" value="F:acyltransferase activity"/>
    <property type="evidence" value="ECO:0007669"/>
    <property type="project" value="UniProtKB-KW"/>
</dbReference>
<dbReference type="PANTHER" id="PTHR30606">
    <property type="entry name" value="LIPID A BIOSYNTHESIS LAUROYL ACYLTRANSFERASE"/>
    <property type="match status" value="1"/>
</dbReference>
<name>A0A7K1Y7E5_9SPHI</name>
<feature type="transmembrane region" description="Helical" evidence="7">
    <location>
        <begin position="12"/>
        <end position="39"/>
    </location>
</feature>
<evidence type="ECO:0000256" key="1">
    <source>
        <dbReference type="ARBA" id="ARBA00004533"/>
    </source>
</evidence>
<evidence type="ECO:0000313" key="8">
    <source>
        <dbReference type="EMBL" id="MXV50494.1"/>
    </source>
</evidence>
<dbReference type="Proteomes" id="UP000466586">
    <property type="component" value="Unassembled WGS sequence"/>
</dbReference>
<dbReference type="CDD" id="cd07984">
    <property type="entry name" value="LPLAT_LABLAT-like"/>
    <property type="match status" value="1"/>
</dbReference>
<keyword evidence="6 8" id="KW-0012">Acyltransferase</keyword>
<accession>A0A7K1Y7E5</accession>
<sequence>MKKALFYLQALMLYLIALLPFPLLYLLSNFLYVILYYVAHYRQDVVRGNLANAFPEKTDEERLLIEKNFFKYLSDQMLETAKMLTLSKKSIKKRFRMNNPEVLQDYFDQQKSVLAVTGHYANWEWGSLIVTATYNSPTLIVYKPLSDKSFEVFMNRIRSKFGAVMVPMKGTLRKFIEMKQQTFCGVLVGDQTPVESETQYFTEFLNQKTAVFLGVEKIAKLTGYPVIFCHMNRIKRGYYENTFIHLTDHPKDTADYELTDLHTKTLEEIIRRKPELWLWSHKRWKFQPKEIQEKPSFAG</sequence>
<keyword evidence="9" id="KW-1185">Reference proteome</keyword>
<dbReference type="AlphaFoldDB" id="A0A7K1Y7E5"/>
<keyword evidence="5 7" id="KW-0472">Membrane</keyword>
<keyword evidence="3" id="KW-0997">Cell inner membrane</keyword>
<dbReference type="EMBL" id="WVHT01000002">
    <property type="protein sequence ID" value="MXV50494.1"/>
    <property type="molecule type" value="Genomic_DNA"/>
</dbReference>
<keyword evidence="7" id="KW-1133">Transmembrane helix</keyword>
<dbReference type="GO" id="GO:0009247">
    <property type="term" value="P:glycolipid biosynthetic process"/>
    <property type="evidence" value="ECO:0007669"/>
    <property type="project" value="UniProtKB-ARBA"/>
</dbReference>
<evidence type="ECO:0000256" key="4">
    <source>
        <dbReference type="ARBA" id="ARBA00022679"/>
    </source>
</evidence>
<keyword evidence="4 8" id="KW-0808">Transferase</keyword>
<dbReference type="InterPro" id="IPR004960">
    <property type="entry name" value="LipA_acyltrans"/>
</dbReference>
<evidence type="ECO:0000256" key="5">
    <source>
        <dbReference type="ARBA" id="ARBA00023136"/>
    </source>
</evidence>
<evidence type="ECO:0000256" key="2">
    <source>
        <dbReference type="ARBA" id="ARBA00022475"/>
    </source>
</evidence>
<evidence type="ECO:0000313" key="9">
    <source>
        <dbReference type="Proteomes" id="UP000466586"/>
    </source>
</evidence>
<organism evidence="8 9">
    <name type="scientific">Hufsiella arboris</name>
    <dbReference type="NCBI Taxonomy" id="2695275"/>
    <lineage>
        <taxon>Bacteria</taxon>
        <taxon>Pseudomonadati</taxon>
        <taxon>Bacteroidota</taxon>
        <taxon>Sphingobacteriia</taxon>
        <taxon>Sphingobacteriales</taxon>
        <taxon>Sphingobacteriaceae</taxon>
        <taxon>Hufsiella</taxon>
    </lineage>
</organism>
<dbReference type="Pfam" id="PF03279">
    <property type="entry name" value="Lip_A_acyltrans"/>
    <property type="match status" value="1"/>
</dbReference>
<dbReference type="GO" id="GO:0005886">
    <property type="term" value="C:plasma membrane"/>
    <property type="evidence" value="ECO:0007669"/>
    <property type="project" value="UniProtKB-SubCell"/>
</dbReference>
<comment type="subcellular location">
    <subcellularLocation>
        <location evidence="1">Cell inner membrane</location>
    </subcellularLocation>
</comment>
<gene>
    <name evidence="8" type="ORF">GS399_05870</name>
</gene>
<keyword evidence="2" id="KW-1003">Cell membrane</keyword>
<comment type="caution">
    <text evidence="8">The sequence shown here is derived from an EMBL/GenBank/DDBJ whole genome shotgun (WGS) entry which is preliminary data.</text>
</comment>
<dbReference type="PANTHER" id="PTHR30606:SF10">
    <property type="entry name" value="PHOSPHATIDYLINOSITOL MANNOSIDE ACYLTRANSFERASE"/>
    <property type="match status" value="1"/>
</dbReference>
<keyword evidence="7" id="KW-0812">Transmembrane</keyword>
<reference evidence="8 9" key="1">
    <citation type="submission" date="2019-11" db="EMBL/GenBank/DDBJ databases">
        <title>Pedobacter sp. HMF7647 Genome sequencing and assembly.</title>
        <authorList>
            <person name="Kang H."/>
            <person name="Kim H."/>
            <person name="Joh K."/>
        </authorList>
    </citation>
    <scope>NUCLEOTIDE SEQUENCE [LARGE SCALE GENOMIC DNA]</scope>
    <source>
        <strain evidence="8 9">HMF7647</strain>
    </source>
</reference>
<dbReference type="RefSeq" id="WP_160843663.1">
    <property type="nucleotide sequence ID" value="NZ_WVHT01000002.1"/>
</dbReference>
<evidence type="ECO:0000256" key="6">
    <source>
        <dbReference type="ARBA" id="ARBA00023315"/>
    </source>
</evidence>